<dbReference type="PRINTS" id="PR00368">
    <property type="entry name" value="FADPNR"/>
</dbReference>
<evidence type="ECO:0000313" key="8">
    <source>
        <dbReference type="Proteomes" id="UP000243793"/>
    </source>
</evidence>
<feature type="domain" description="FAD/NAD(P)-binding" evidence="6">
    <location>
        <begin position="3"/>
        <end position="334"/>
    </location>
</feature>
<dbReference type="FunFam" id="3.50.50.100:FF:000001">
    <property type="entry name" value="NADH dehydrogenase"/>
    <property type="match status" value="1"/>
</dbReference>
<dbReference type="PANTHER" id="PTHR43706">
    <property type="entry name" value="NADH DEHYDROGENASE"/>
    <property type="match status" value="1"/>
</dbReference>
<accession>A0A1Y0CUH9</accession>
<comment type="similarity">
    <text evidence="1">Belongs to the NADH dehydrogenase family.</text>
</comment>
<organism evidence="7 8">
    <name type="scientific">Oceanisphaera avium</name>
    <dbReference type="NCBI Taxonomy" id="1903694"/>
    <lineage>
        <taxon>Bacteria</taxon>
        <taxon>Pseudomonadati</taxon>
        <taxon>Pseudomonadota</taxon>
        <taxon>Gammaproteobacteria</taxon>
        <taxon>Aeromonadales</taxon>
        <taxon>Aeromonadaceae</taxon>
        <taxon>Oceanisphaera</taxon>
    </lineage>
</organism>
<dbReference type="Pfam" id="PF07992">
    <property type="entry name" value="Pyr_redox_2"/>
    <property type="match status" value="1"/>
</dbReference>
<dbReference type="PRINTS" id="PR00411">
    <property type="entry name" value="PNDRDTASEI"/>
</dbReference>
<dbReference type="SUPFAM" id="SSF51905">
    <property type="entry name" value="FAD/NAD(P)-binding domain"/>
    <property type="match status" value="1"/>
</dbReference>
<dbReference type="OrthoDB" id="9781621at2"/>
<dbReference type="RefSeq" id="WP_086962322.1">
    <property type="nucleotide sequence ID" value="NZ_CP021376.1"/>
</dbReference>
<dbReference type="InterPro" id="IPR036188">
    <property type="entry name" value="FAD/NAD-bd_sf"/>
</dbReference>
<evidence type="ECO:0000256" key="1">
    <source>
        <dbReference type="ARBA" id="ARBA00005272"/>
    </source>
</evidence>
<evidence type="ECO:0000256" key="2">
    <source>
        <dbReference type="ARBA" id="ARBA00022630"/>
    </source>
</evidence>
<keyword evidence="2" id="KW-0285">Flavoprotein</keyword>
<name>A0A1Y0CUH9_9GAMM</name>
<keyword evidence="3" id="KW-0274">FAD</keyword>
<dbReference type="Gene3D" id="3.50.50.100">
    <property type="match status" value="1"/>
</dbReference>
<keyword evidence="5" id="KW-0520">NAD</keyword>
<reference evidence="8" key="1">
    <citation type="submission" date="2017-05" db="EMBL/GenBank/DDBJ databases">
        <authorList>
            <person name="Sung H."/>
        </authorList>
    </citation>
    <scope>NUCLEOTIDE SEQUENCE [LARGE SCALE GENOMIC DNA]</scope>
    <source>
        <strain evidence="8">AMac2203</strain>
    </source>
</reference>
<sequence>MTKIIVVGGGAGGLELVTKLGQKLGRPGKAEVVLVDRNRTHLWKPLLHEVAAGAMDSGIDGLSYRSHAHNHGFRFHLGALSDINREQKTITLSAMNDEHNKPMLAERTLSYDILVLAIGSVSNDFGTKGVSEHCIFLDRPQQAEHFHDELMNRFMQHTEGELGSESVNIAIVGGGATGVELSAELYNAVEHLSAYGFENLSPECLRLTLVEAGPRVLPALPERIAGMAHQELRELGVDVRVNTRVVEATAQGLITQDEELIPASLMVWAAGIKAPDFLKDIGGLENNRNNQLTVKPTLQTTRDDSIFVIGDCAHCMQDNGEAVPPRAQSAHQMAAMVYRNIRATLANKELKPYVYKDYGSLVNLSRYTTVGSLMGNLMRGSMMVEGIIARLVYMSLYRMHQVALHGYFRTGLMMLVGRINRLLRPKLKLH</sequence>
<dbReference type="InterPro" id="IPR045024">
    <property type="entry name" value="NDH-2"/>
</dbReference>
<keyword evidence="4" id="KW-0560">Oxidoreductase</keyword>
<dbReference type="Proteomes" id="UP000243793">
    <property type="component" value="Chromosome"/>
</dbReference>
<dbReference type="GO" id="GO:0008137">
    <property type="term" value="F:NADH dehydrogenase (ubiquinone) activity"/>
    <property type="evidence" value="ECO:0007669"/>
    <property type="project" value="TreeGrafter"/>
</dbReference>
<evidence type="ECO:0000256" key="3">
    <source>
        <dbReference type="ARBA" id="ARBA00022827"/>
    </source>
</evidence>
<dbReference type="KEGG" id="ocm:CBP12_01590"/>
<evidence type="ECO:0000313" key="7">
    <source>
        <dbReference type="EMBL" id="ART79001.1"/>
    </source>
</evidence>
<proteinExistence type="inferred from homology"/>
<dbReference type="GO" id="GO:0003954">
    <property type="term" value="F:NADH dehydrogenase activity"/>
    <property type="evidence" value="ECO:0007669"/>
    <property type="project" value="InterPro"/>
</dbReference>
<dbReference type="InterPro" id="IPR023753">
    <property type="entry name" value="FAD/NAD-binding_dom"/>
</dbReference>
<evidence type="ECO:0000256" key="4">
    <source>
        <dbReference type="ARBA" id="ARBA00023002"/>
    </source>
</evidence>
<dbReference type="AlphaFoldDB" id="A0A1Y0CUH9"/>
<evidence type="ECO:0000256" key="5">
    <source>
        <dbReference type="ARBA" id="ARBA00023027"/>
    </source>
</evidence>
<gene>
    <name evidence="7" type="ORF">CBP12_01590</name>
</gene>
<evidence type="ECO:0000259" key="6">
    <source>
        <dbReference type="Pfam" id="PF07992"/>
    </source>
</evidence>
<dbReference type="EMBL" id="CP021376">
    <property type="protein sequence ID" value="ART79001.1"/>
    <property type="molecule type" value="Genomic_DNA"/>
</dbReference>
<protein>
    <submittedName>
        <fullName evidence="7">FAD-dependent oxidoreductase</fullName>
    </submittedName>
</protein>
<dbReference type="PANTHER" id="PTHR43706:SF9">
    <property type="entry name" value="TYPE II NADH:QUINONE OXIDOREDUCTASE"/>
    <property type="match status" value="1"/>
</dbReference>
<keyword evidence="8" id="KW-1185">Reference proteome</keyword>